<accession>G5SW36</accession>
<gene>
    <name evidence="1" type="ORF">HMPREF9441_03608</name>
</gene>
<evidence type="ECO:0000313" key="2">
    <source>
        <dbReference type="Proteomes" id="UP000003598"/>
    </source>
</evidence>
<name>G5SW36_9BACT</name>
<dbReference type="HOGENOM" id="CLU_185003_0_0_10"/>
<dbReference type="STRING" id="762968.HMPREF9441_03608"/>
<comment type="caution">
    <text evidence="1">The sequence shown here is derived from an EMBL/GenBank/DDBJ whole genome shotgun (WGS) entry which is preliminary data.</text>
</comment>
<dbReference type="eggNOG" id="ENOG503433R">
    <property type="taxonomic scope" value="Bacteria"/>
</dbReference>
<dbReference type="OrthoDB" id="1032225at2"/>
<reference evidence="1 2" key="1">
    <citation type="submission" date="2011-03" db="EMBL/GenBank/DDBJ databases">
        <authorList>
            <person name="Weinstock G."/>
            <person name="Sodergren E."/>
            <person name="Clifton S."/>
            <person name="Fulton L."/>
            <person name="Fulton B."/>
            <person name="Courtney L."/>
            <person name="Fronick C."/>
            <person name="Harrison M."/>
            <person name="Strong C."/>
            <person name="Farmer C."/>
            <person name="Delahaunty K."/>
            <person name="Markovic C."/>
            <person name="Hall O."/>
            <person name="Minx P."/>
            <person name="Tomlinson C."/>
            <person name="Mitreva M."/>
            <person name="Hou S."/>
            <person name="Chen J."/>
            <person name="Wollam A."/>
            <person name="Pepin K.H."/>
            <person name="Johnson M."/>
            <person name="Bhonagiri V."/>
            <person name="Zhang X."/>
            <person name="Suruliraj S."/>
            <person name="Warren W."/>
            <person name="Chinwalla A."/>
            <person name="Mardis E.R."/>
            <person name="Wilson R.K."/>
        </authorList>
    </citation>
    <scope>NUCLEOTIDE SEQUENCE [LARGE SCALE GENOMIC DNA]</scope>
    <source>
        <strain evidence="1 2">YIT 11840</strain>
    </source>
</reference>
<dbReference type="Proteomes" id="UP000003598">
    <property type="component" value="Unassembled WGS sequence"/>
</dbReference>
<dbReference type="PATRIC" id="fig|762968.3.peg.3164"/>
<dbReference type="RefSeq" id="WP_008622812.1">
    <property type="nucleotide sequence ID" value="NZ_JH376642.1"/>
</dbReference>
<proteinExistence type="predicted"/>
<evidence type="ECO:0000313" key="1">
    <source>
        <dbReference type="EMBL" id="EHG98501.1"/>
    </source>
</evidence>
<protein>
    <submittedName>
        <fullName evidence="1">Uncharacterized protein</fullName>
    </submittedName>
</protein>
<organism evidence="1 2">
    <name type="scientific">Paraprevotella clara YIT 11840</name>
    <dbReference type="NCBI Taxonomy" id="762968"/>
    <lineage>
        <taxon>Bacteria</taxon>
        <taxon>Pseudomonadati</taxon>
        <taxon>Bacteroidota</taxon>
        <taxon>Bacteroidia</taxon>
        <taxon>Bacteroidales</taxon>
        <taxon>Prevotellaceae</taxon>
        <taxon>Paraprevotella</taxon>
    </lineage>
</organism>
<dbReference type="GeneID" id="93558791"/>
<dbReference type="AlphaFoldDB" id="G5SW36"/>
<keyword evidence="2" id="KW-1185">Reference proteome</keyword>
<sequence length="103" mass="11455">MKMKLNFKQFTIPTGISGRESRTGDARESLADLIYMNVNGIRAHALAMKIYKSQGAEEYDRTEVSLITRIADEYCTPAFIDGLRKQIKEGGGDESDIQPADPV</sequence>
<dbReference type="EMBL" id="AFFY01000074">
    <property type="protein sequence ID" value="EHG98501.1"/>
    <property type="molecule type" value="Genomic_DNA"/>
</dbReference>